<dbReference type="EMBL" id="JBHLXJ010000009">
    <property type="protein sequence ID" value="MFC0350166.1"/>
    <property type="molecule type" value="Genomic_DNA"/>
</dbReference>
<dbReference type="Pfam" id="PF00144">
    <property type="entry name" value="Beta-lactamase"/>
    <property type="match status" value="1"/>
</dbReference>
<organism evidence="2 3">
    <name type="scientific">Undibacterium danionis</name>
    <dbReference type="NCBI Taxonomy" id="1812100"/>
    <lineage>
        <taxon>Bacteria</taxon>
        <taxon>Pseudomonadati</taxon>
        <taxon>Pseudomonadota</taxon>
        <taxon>Betaproteobacteria</taxon>
        <taxon>Burkholderiales</taxon>
        <taxon>Oxalobacteraceae</taxon>
        <taxon>Undibacterium</taxon>
    </lineage>
</organism>
<evidence type="ECO:0000313" key="3">
    <source>
        <dbReference type="Proteomes" id="UP001589844"/>
    </source>
</evidence>
<proteinExistence type="predicted"/>
<dbReference type="PANTHER" id="PTHR46825:SF12">
    <property type="entry name" value="PENICILLIN-BINDING PROTEIN 4"/>
    <property type="match status" value="1"/>
</dbReference>
<protein>
    <submittedName>
        <fullName evidence="2">Serine hydrolase domain-containing protein</fullName>
        <ecNumber evidence="2">3.-.-.-</ecNumber>
    </submittedName>
</protein>
<feature type="domain" description="Beta-lactamase-related" evidence="1">
    <location>
        <begin position="53"/>
        <end position="377"/>
    </location>
</feature>
<evidence type="ECO:0000313" key="2">
    <source>
        <dbReference type="EMBL" id="MFC0350166.1"/>
    </source>
</evidence>
<name>A0ABV6IEB4_9BURK</name>
<dbReference type="GO" id="GO:0016787">
    <property type="term" value="F:hydrolase activity"/>
    <property type="evidence" value="ECO:0007669"/>
    <property type="project" value="UniProtKB-KW"/>
</dbReference>
<reference evidence="2 3" key="1">
    <citation type="submission" date="2024-09" db="EMBL/GenBank/DDBJ databases">
        <authorList>
            <person name="Sun Q."/>
            <person name="Mori K."/>
        </authorList>
    </citation>
    <scope>NUCLEOTIDE SEQUENCE [LARGE SCALE GENOMIC DNA]</scope>
    <source>
        <strain evidence="2 3">CCM 8677</strain>
    </source>
</reference>
<keyword evidence="3" id="KW-1185">Reference proteome</keyword>
<dbReference type="Gene3D" id="3.40.710.10">
    <property type="entry name" value="DD-peptidase/beta-lactamase superfamily"/>
    <property type="match status" value="1"/>
</dbReference>
<dbReference type="InterPro" id="IPR001466">
    <property type="entry name" value="Beta-lactam-related"/>
</dbReference>
<accession>A0ABV6IEB4</accession>
<dbReference type="InterPro" id="IPR012338">
    <property type="entry name" value="Beta-lactam/transpept-like"/>
</dbReference>
<keyword evidence="2" id="KW-0378">Hydrolase</keyword>
<dbReference type="PANTHER" id="PTHR46825">
    <property type="entry name" value="D-ALANYL-D-ALANINE-CARBOXYPEPTIDASE/ENDOPEPTIDASE AMPH"/>
    <property type="match status" value="1"/>
</dbReference>
<dbReference type="InterPro" id="IPR050491">
    <property type="entry name" value="AmpC-like"/>
</dbReference>
<dbReference type="Proteomes" id="UP001589844">
    <property type="component" value="Unassembled WGS sequence"/>
</dbReference>
<dbReference type="SUPFAM" id="SSF56601">
    <property type="entry name" value="beta-lactamase/transpeptidase-like"/>
    <property type="match status" value="1"/>
</dbReference>
<dbReference type="RefSeq" id="WP_390212150.1">
    <property type="nucleotide sequence ID" value="NZ_JBHLXJ010000009.1"/>
</dbReference>
<dbReference type="EC" id="3.-.-.-" evidence="2"/>
<evidence type="ECO:0000259" key="1">
    <source>
        <dbReference type="Pfam" id="PF00144"/>
    </source>
</evidence>
<comment type="caution">
    <text evidence="2">The sequence shown here is derived from an EMBL/GenBank/DDBJ whole genome shotgun (WGS) entry which is preliminary data.</text>
</comment>
<sequence length="486" mass="53024">MTNQASHAYDLQASVASSSATTTDSLNERIRRVEQGLSTLVVVKDASKQTMTLAERMRFYQVPAVSIAVVNNGQIEWARAYGVTQVGGKQAVTPNTLFQAGSVSKPVSALAALHLVEQGKLQLDGDVNQQLRTWHLPDNEFTKDKKASLRHLLNHSAGVNVHGFYGYPMSQKVPSLLDVLDGKPPANSEPVRVTAVPRSVWKYSGGGYSIIQLMMIEASQKSFPQLMQETLFAPLKMTRSLYAERLPTDLQKDAAVAHRGDGKAVDGLWHQYPELAAAGLWSTPFDLAKVIIEVQKAEAGQSNKVLSSPMTKTMLTRVMGETGLGFYVEQLADRTSFSHSGGTDGFRTLLYGYTKTGQGAVVMVNSDNGAALFEEIFASIAAEYNWPEFKVTQKATIPADAVLNKQLAGEFSLLNEPATIVAEGEQLYFQSKLLSAKPVPLYRESTTRFFATAPDITISFELDTQARVTGFSLLKGTSTYPATRVK</sequence>
<gene>
    <name evidence="2" type="ORF">ACFFJH_10140</name>
</gene>